<evidence type="ECO:0000256" key="5">
    <source>
        <dbReference type="RuleBase" id="RU000687"/>
    </source>
</evidence>
<feature type="compositionally biased region" description="Low complexity" evidence="6">
    <location>
        <begin position="677"/>
        <end position="686"/>
    </location>
</feature>
<protein>
    <recommendedName>
        <fullName evidence="12">Hormone-sensitive lipase</fullName>
    </recommendedName>
</protein>
<dbReference type="InterPro" id="IPR038050">
    <property type="entry name" value="Neuro_actylchol_rec"/>
</dbReference>
<keyword evidence="5" id="KW-0406">Ion transport</keyword>
<feature type="region of interest" description="Disordered" evidence="6">
    <location>
        <begin position="537"/>
        <end position="583"/>
    </location>
</feature>
<sequence length="1183" mass="132191">MLDNRILNDHNKAILGHSLSIERTAIFTLLNQLCADNAEYFSKANSWSGYSERMVKVSIEIQDSAGTLRNLVTQLQDIAPSYDYDENTPGNGFRSLVCICDTTVLHVISLQKTVSEQRGSFVFRLAHYCKELEAFAKVINFLIDSLPLCIGNATSMPSGSLFPPLHGSYEKYYEMLRGLEQLDSTCFYGRPLGFQFSPSVNRIFRLIGIVLASYSLSWEKGHGPIGSIINTGRFFLSPEQRALRIIKVTKEADIDFCKGFWNLAELSNNMPKWFSPNMAINELREINWVGPITLETTNGGKVRIPEPSAHTGPRPVQIRVLSPVHRPHMSPAGSPNQQPVSPYIVFHCHGGGYVATSSKSHETYLRMWAKLLNCTVVSVEYSLAPANPFPRPTEEVLFAYAWIVNNPQLVGWSGEKMCMVGDSAGGNLIMSVNLRLIELNVKKKPDGIVPVYTPFLFQYLPSPSRLLSVMDPLLHMGVVLRCVAAYTGGYGHVEKKEEATDNTGHKSLQEYVEQVQKSQRFDFAGGSQSIVSLVQNVKDPSNHPNVSEPDSFFTQEKKAEQQNEEEEVEEESEEDDDTRSVSSVHINSDPLHIHLSSTIFDNQLLNYLIKHPTTKDSLTVVDENGEVIEEGDDALQANPTVPEEKEKKRPGLLNIISGNASNTAPNTPCDANRGIPSSSSSNNFQNLSSQIHKRSLSQSLADTAVLAAGHALDNLQDWLEKPSKEKQKLDRTVSHKEAVANQIEEPCVRKSHLLELLNRSTVPRDPLISPMYASDDIIRQLPPVYFVACHLDPLLDDTIAFASRLRTAGGRVGSVDLLPAVPHGFLNFTLMSPECRRGAKICLQRIKEALGSHNDSQSIEPIKTVILVTLTYAKLLEVSAPRQLMTVIFEYTMTWVDERLSWDPKLFDGIDHIYVLRENVWIPEITPFDSMEVVDTRSDYKQHVPINYKGFASFYTSIVTSVVCRIDVTFFPFDQQNCSLKLLSYSFSGYEIGMESKISKKLQINGVGNDEWEVIDIVSCSELGYNGSELVQINEFTFHMKRNPSYYIALIIVPSFVLTFLCVAGLFASPLTADDLEKFCMGLTTIMSTTVMIGIVAENIPKTKIMPQLTMYVTINLVIVSAAILLVILLPKITQFLGWTLRCHQLNLIRQHSDIFMGTLNAILLLIFEGYVIKNLVDLVTVV</sequence>
<keyword evidence="2 5" id="KW-0812">Transmembrane</keyword>
<dbReference type="PANTHER" id="PTHR23025:SF3">
    <property type="entry name" value="HORMONE-SENSITIVE LIPASE"/>
    <property type="match status" value="1"/>
</dbReference>
<evidence type="ECO:0000259" key="8">
    <source>
        <dbReference type="Pfam" id="PF06350"/>
    </source>
</evidence>
<feature type="compositionally biased region" description="Acidic residues" evidence="6">
    <location>
        <begin position="562"/>
        <end position="577"/>
    </location>
</feature>
<evidence type="ECO:0000256" key="6">
    <source>
        <dbReference type="SAM" id="MobiDB-lite"/>
    </source>
</evidence>
<keyword evidence="5" id="KW-0407">Ion channel</keyword>
<feature type="transmembrane region" description="Helical" evidence="5">
    <location>
        <begin position="1046"/>
        <end position="1067"/>
    </location>
</feature>
<dbReference type="EMBL" id="JAVFWL010000006">
    <property type="protein sequence ID" value="KAK6765828.1"/>
    <property type="molecule type" value="Genomic_DNA"/>
</dbReference>
<dbReference type="InterPro" id="IPR036734">
    <property type="entry name" value="Neur_chan_lig-bd_sf"/>
</dbReference>
<feature type="compositionally biased region" description="Polar residues" evidence="6">
    <location>
        <begin position="656"/>
        <end position="666"/>
    </location>
</feature>
<reference evidence="10 11" key="1">
    <citation type="submission" date="2023-08" db="EMBL/GenBank/DDBJ databases">
        <title>A Necator americanus chromosomal reference genome.</title>
        <authorList>
            <person name="Ilik V."/>
            <person name="Petrzelkova K.J."/>
            <person name="Pardy F."/>
            <person name="Fuh T."/>
            <person name="Niatou-Singa F.S."/>
            <person name="Gouil Q."/>
            <person name="Baker L."/>
            <person name="Ritchie M.E."/>
            <person name="Jex A.R."/>
            <person name="Gazzola D."/>
            <person name="Li H."/>
            <person name="Toshio Fujiwara R."/>
            <person name="Zhan B."/>
            <person name="Aroian R.V."/>
            <person name="Pafco B."/>
            <person name="Schwarz E.M."/>
        </authorList>
    </citation>
    <scope>NUCLEOTIDE SEQUENCE [LARGE SCALE GENOMIC DNA]</scope>
    <source>
        <strain evidence="10 11">Aroian</strain>
        <tissue evidence="10">Whole animal</tissue>
    </source>
</reference>
<evidence type="ECO:0000256" key="3">
    <source>
        <dbReference type="ARBA" id="ARBA00022989"/>
    </source>
</evidence>
<comment type="subcellular location">
    <subcellularLocation>
        <location evidence="1">Membrane</location>
        <topology evidence="1">Multi-pass membrane protein</topology>
    </subcellularLocation>
</comment>
<evidence type="ECO:0000256" key="1">
    <source>
        <dbReference type="ARBA" id="ARBA00004141"/>
    </source>
</evidence>
<accession>A0ABR1ETB6</accession>
<dbReference type="InterPro" id="IPR010468">
    <property type="entry name" value="HSL_N"/>
</dbReference>
<proteinExistence type="inferred from homology"/>
<dbReference type="InterPro" id="IPR013094">
    <property type="entry name" value="AB_hydrolase_3"/>
</dbReference>
<dbReference type="Pfam" id="PF02931">
    <property type="entry name" value="Neur_chan_LBD"/>
    <property type="match status" value="1"/>
</dbReference>
<evidence type="ECO:0000259" key="9">
    <source>
        <dbReference type="Pfam" id="PF07859"/>
    </source>
</evidence>
<dbReference type="Proteomes" id="UP001303046">
    <property type="component" value="Unassembled WGS sequence"/>
</dbReference>
<dbReference type="Gene3D" id="2.70.170.10">
    <property type="entry name" value="Neurotransmitter-gated ion-channel ligand-binding domain"/>
    <property type="match status" value="1"/>
</dbReference>
<dbReference type="Gene3D" id="3.40.50.1820">
    <property type="entry name" value="alpha/beta hydrolase"/>
    <property type="match status" value="2"/>
</dbReference>
<dbReference type="CDD" id="cd19051">
    <property type="entry name" value="LGIC_TM_cation"/>
    <property type="match status" value="1"/>
</dbReference>
<dbReference type="Pfam" id="PF07859">
    <property type="entry name" value="Abhydrolase_3"/>
    <property type="match status" value="2"/>
</dbReference>
<evidence type="ECO:0000256" key="4">
    <source>
        <dbReference type="ARBA" id="ARBA00023136"/>
    </source>
</evidence>
<comment type="caution">
    <text evidence="10">The sequence shown here is derived from an EMBL/GenBank/DDBJ whole genome shotgun (WGS) entry which is preliminary data.</text>
</comment>
<keyword evidence="3 5" id="KW-1133">Transmembrane helix</keyword>
<gene>
    <name evidence="10" type="primary">Necator_chrX.g25797</name>
    <name evidence="10" type="ORF">RB195_025631</name>
</gene>
<dbReference type="PRINTS" id="PR00252">
    <property type="entry name" value="NRIONCHANNEL"/>
</dbReference>
<name>A0ABR1ETB6_NECAM</name>
<dbReference type="PROSITE" id="PS00236">
    <property type="entry name" value="NEUROTR_ION_CHANNEL"/>
    <property type="match status" value="1"/>
</dbReference>
<dbReference type="CDD" id="cd18989">
    <property type="entry name" value="LGIC_ECD_cation"/>
    <property type="match status" value="1"/>
</dbReference>
<dbReference type="PANTHER" id="PTHR23025">
    <property type="entry name" value="TRIACYLGLYCEROL LIPASE"/>
    <property type="match status" value="1"/>
</dbReference>
<feature type="transmembrane region" description="Helical" evidence="5">
    <location>
        <begin position="1155"/>
        <end position="1173"/>
    </location>
</feature>
<feature type="region of interest" description="Disordered" evidence="6">
    <location>
        <begin position="655"/>
        <end position="686"/>
    </location>
</feature>
<dbReference type="SUPFAM" id="SSF63712">
    <property type="entry name" value="Nicotinic receptor ligand binding domain-like"/>
    <property type="match status" value="1"/>
</dbReference>
<dbReference type="InterPro" id="IPR029058">
    <property type="entry name" value="AB_hydrolase_fold"/>
</dbReference>
<evidence type="ECO:0008006" key="12">
    <source>
        <dbReference type="Google" id="ProtNLM"/>
    </source>
</evidence>
<evidence type="ECO:0000259" key="7">
    <source>
        <dbReference type="Pfam" id="PF02931"/>
    </source>
</evidence>
<feature type="domain" description="Hormone-sensitive lipase N-terminal" evidence="8">
    <location>
        <begin position="27"/>
        <end position="329"/>
    </location>
</feature>
<dbReference type="SUPFAM" id="SSF53474">
    <property type="entry name" value="alpha/beta-Hydrolases"/>
    <property type="match status" value="1"/>
</dbReference>
<dbReference type="InterPro" id="IPR006201">
    <property type="entry name" value="Neur_channel"/>
</dbReference>
<organism evidence="10 11">
    <name type="scientific">Necator americanus</name>
    <name type="common">Human hookworm</name>
    <dbReference type="NCBI Taxonomy" id="51031"/>
    <lineage>
        <taxon>Eukaryota</taxon>
        <taxon>Metazoa</taxon>
        <taxon>Ecdysozoa</taxon>
        <taxon>Nematoda</taxon>
        <taxon>Chromadorea</taxon>
        <taxon>Rhabditida</taxon>
        <taxon>Rhabditina</taxon>
        <taxon>Rhabditomorpha</taxon>
        <taxon>Strongyloidea</taxon>
        <taxon>Ancylostomatidae</taxon>
        <taxon>Bunostominae</taxon>
        <taxon>Necator</taxon>
    </lineage>
</organism>
<dbReference type="Pfam" id="PF06350">
    <property type="entry name" value="HSL_N"/>
    <property type="match status" value="1"/>
</dbReference>
<keyword evidence="4 5" id="KW-0472">Membrane</keyword>
<evidence type="ECO:0000313" key="11">
    <source>
        <dbReference type="Proteomes" id="UP001303046"/>
    </source>
</evidence>
<dbReference type="Gene3D" id="1.20.58.390">
    <property type="entry name" value="Neurotransmitter-gated ion-channel transmembrane domain"/>
    <property type="match status" value="1"/>
</dbReference>
<dbReference type="InterPro" id="IPR036719">
    <property type="entry name" value="Neuro-gated_channel_TM_sf"/>
</dbReference>
<evidence type="ECO:0000313" key="10">
    <source>
        <dbReference type="EMBL" id="KAK6765828.1"/>
    </source>
</evidence>
<keyword evidence="11" id="KW-1185">Reference proteome</keyword>
<feature type="domain" description="Alpha/beta hydrolase fold-3" evidence="9">
    <location>
        <begin position="345"/>
        <end position="487"/>
    </location>
</feature>
<comment type="similarity">
    <text evidence="5">Belongs to the ligand-gated ion channel (TC 1.A.9) family.</text>
</comment>
<feature type="transmembrane region" description="Helical" evidence="5">
    <location>
        <begin position="1109"/>
        <end position="1134"/>
    </location>
</feature>
<feature type="domain" description="Neurotransmitter-gated ion-channel ligand-binding" evidence="7">
    <location>
        <begin position="863"/>
        <end position="1044"/>
    </location>
</feature>
<feature type="transmembrane region" description="Helical" evidence="5">
    <location>
        <begin position="1079"/>
        <end position="1097"/>
    </location>
</feature>
<dbReference type="InterPro" id="IPR018000">
    <property type="entry name" value="Neurotransmitter_ion_chnl_CS"/>
</dbReference>
<dbReference type="SUPFAM" id="SSF90112">
    <property type="entry name" value="Neurotransmitter-gated ion-channel transmembrane pore"/>
    <property type="match status" value="1"/>
</dbReference>
<evidence type="ECO:0000256" key="2">
    <source>
        <dbReference type="ARBA" id="ARBA00022692"/>
    </source>
</evidence>
<dbReference type="InterPro" id="IPR006202">
    <property type="entry name" value="Neur_chan_lig-bd"/>
</dbReference>
<feature type="domain" description="Alpha/beta hydrolase fold-3" evidence="9">
    <location>
        <begin position="760"/>
        <end position="826"/>
    </location>
</feature>
<keyword evidence="5" id="KW-0813">Transport</keyword>